<feature type="domain" description="GINS subunit" evidence="6">
    <location>
        <begin position="76"/>
        <end position="174"/>
    </location>
</feature>
<keyword evidence="9" id="KW-1185">Reference proteome</keyword>
<dbReference type="InterPro" id="IPR056784">
    <property type="entry name" value="PSF2_N"/>
</dbReference>
<dbReference type="CDD" id="cd21694">
    <property type="entry name" value="GINS_B_Psf2"/>
    <property type="match status" value="1"/>
</dbReference>
<dbReference type="Pfam" id="PF05916">
    <property type="entry name" value="Sld5"/>
    <property type="match status" value="1"/>
</dbReference>
<dbReference type="Pfam" id="PF25005">
    <property type="entry name" value="PSF2_N"/>
    <property type="match status" value="1"/>
</dbReference>
<dbReference type="SUPFAM" id="SSF160059">
    <property type="entry name" value="PriA/YqbF domain"/>
    <property type="match status" value="1"/>
</dbReference>
<dbReference type="InterPro" id="IPR021151">
    <property type="entry name" value="GINS_A"/>
</dbReference>
<dbReference type="Gene3D" id="1.20.58.1020">
    <property type="match status" value="1"/>
</dbReference>
<evidence type="ECO:0000256" key="2">
    <source>
        <dbReference type="ARBA" id="ARBA00010565"/>
    </source>
</evidence>
<dbReference type="Proteomes" id="UP001491310">
    <property type="component" value="Unassembled WGS sequence"/>
</dbReference>
<evidence type="ECO:0000256" key="3">
    <source>
        <dbReference type="ARBA" id="ARBA00022705"/>
    </source>
</evidence>
<dbReference type="PIRSF" id="PIRSF028998">
    <property type="entry name" value="GINS_Psf2_subgr"/>
    <property type="match status" value="1"/>
</dbReference>
<dbReference type="InterPro" id="IPR036224">
    <property type="entry name" value="GINS_bundle-like_dom_sf"/>
</dbReference>
<evidence type="ECO:0000313" key="8">
    <source>
        <dbReference type="EMBL" id="KAK9908410.1"/>
    </source>
</evidence>
<dbReference type="EMBL" id="JALJOT010000008">
    <property type="protein sequence ID" value="KAK9908410.1"/>
    <property type="molecule type" value="Genomic_DNA"/>
</dbReference>
<gene>
    <name evidence="8" type="ORF">WJX75_007505</name>
</gene>
<accession>A0ABR2YNN8</accession>
<keyword evidence="3 5" id="KW-0235">DNA replication</keyword>
<name>A0ABR2YNN8_9CHLO</name>
<evidence type="ECO:0000259" key="7">
    <source>
        <dbReference type="Pfam" id="PF25005"/>
    </source>
</evidence>
<sequence>MPVDPSFSPYDLEFFAEDDVVKIVPSFSLPTFSHSSIRCIGGAFGPFKPNIPVEVPLWLAVALQKRNNCRILQPDWLNTETLQEALDQEKNTAAVFHRLPFHYLEISKILFLHAKEAFGTDLLKVKELVGDICKVRLSKINAGLQVLQGPMTVKLNNLSAAECNVIRPFFQGALDRFHLLASVCLRLLP</sequence>
<evidence type="ECO:0000256" key="4">
    <source>
        <dbReference type="ARBA" id="ARBA00023242"/>
    </source>
</evidence>
<reference evidence="8 9" key="1">
    <citation type="journal article" date="2024" name="Nat. Commun.">
        <title>Phylogenomics reveals the evolutionary origins of lichenization in chlorophyte algae.</title>
        <authorList>
            <person name="Puginier C."/>
            <person name="Libourel C."/>
            <person name="Otte J."/>
            <person name="Skaloud P."/>
            <person name="Haon M."/>
            <person name="Grisel S."/>
            <person name="Petersen M."/>
            <person name="Berrin J.G."/>
            <person name="Delaux P.M."/>
            <person name="Dal Grande F."/>
            <person name="Keller J."/>
        </authorList>
    </citation>
    <scope>NUCLEOTIDE SEQUENCE [LARGE SCALE GENOMIC DNA]</scope>
    <source>
        <strain evidence="8 9">SAG 216-7</strain>
    </source>
</reference>
<comment type="caution">
    <text evidence="8">The sequence shown here is derived from an EMBL/GenBank/DDBJ whole genome shotgun (WGS) entry which is preliminary data.</text>
</comment>
<organism evidence="8 9">
    <name type="scientific">Coccomyxa subellipsoidea</name>
    <dbReference type="NCBI Taxonomy" id="248742"/>
    <lineage>
        <taxon>Eukaryota</taxon>
        <taxon>Viridiplantae</taxon>
        <taxon>Chlorophyta</taxon>
        <taxon>core chlorophytes</taxon>
        <taxon>Trebouxiophyceae</taxon>
        <taxon>Trebouxiophyceae incertae sedis</taxon>
        <taxon>Coccomyxaceae</taxon>
        <taxon>Coccomyxa</taxon>
    </lineage>
</organism>
<dbReference type="PANTHER" id="PTHR12772">
    <property type="entry name" value="DNA REPLICATION COMPLEX GINS PROTEIN PSF2"/>
    <property type="match status" value="1"/>
</dbReference>
<evidence type="ECO:0000259" key="6">
    <source>
        <dbReference type="Pfam" id="PF05916"/>
    </source>
</evidence>
<dbReference type="SUPFAM" id="SSF158573">
    <property type="entry name" value="GINS helical bundle-like"/>
    <property type="match status" value="1"/>
</dbReference>
<dbReference type="CDD" id="cd11712">
    <property type="entry name" value="GINS_A_psf2"/>
    <property type="match status" value="1"/>
</dbReference>
<keyword evidence="4 5" id="KW-0539">Nucleus</keyword>
<comment type="subunit">
    <text evidence="5">Component of the GINS complex.</text>
</comment>
<dbReference type="Gene3D" id="3.40.5.50">
    <property type="match status" value="1"/>
</dbReference>
<evidence type="ECO:0000313" key="9">
    <source>
        <dbReference type="Proteomes" id="UP001491310"/>
    </source>
</evidence>
<comment type="subcellular location">
    <subcellularLocation>
        <location evidence="1 5">Nucleus</location>
    </subcellularLocation>
</comment>
<feature type="domain" description="DNA replication complex GINS protein PSF2 N-terminal" evidence="7">
    <location>
        <begin position="9"/>
        <end position="72"/>
    </location>
</feature>
<dbReference type="InterPro" id="IPR007257">
    <property type="entry name" value="GINS_Psf2"/>
</dbReference>
<evidence type="ECO:0000256" key="5">
    <source>
        <dbReference type="PIRNR" id="PIRNR028998"/>
    </source>
</evidence>
<proteinExistence type="inferred from homology"/>
<evidence type="ECO:0000256" key="1">
    <source>
        <dbReference type="ARBA" id="ARBA00004123"/>
    </source>
</evidence>
<comment type="similarity">
    <text evidence="2 5">Belongs to the GINS2/PSF2 family.</text>
</comment>
<dbReference type="PANTHER" id="PTHR12772:SF0">
    <property type="entry name" value="DNA REPLICATION COMPLEX GINS PROTEIN PSF2"/>
    <property type="match status" value="1"/>
</dbReference>
<protein>
    <recommendedName>
        <fullName evidence="5">DNA replication complex GINS protein PSF2</fullName>
    </recommendedName>
</protein>